<reference evidence="1" key="1">
    <citation type="submission" date="2014-11" db="EMBL/GenBank/DDBJ databases">
        <authorList>
            <person name="Amaro Gonzalez C."/>
        </authorList>
    </citation>
    <scope>NUCLEOTIDE SEQUENCE</scope>
</reference>
<dbReference type="EMBL" id="GBXM01077477">
    <property type="protein sequence ID" value="JAH31100.1"/>
    <property type="molecule type" value="Transcribed_RNA"/>
</dbReference>
<accession>A0A0E9SJB8</accession>
<dbReference type="EMBL" id="GBXM01067260">
    <property type="protein sequence ID" value="JAH41317.1"/>
    <property type="molecule type" value="Transcribed_RNA"/>
</dbReference>
<sequence length="54" mass="5943">MHVCVCACVRVCALVFACVLFFLLGRVKGTLAPCYKLMDGVITSDEYLWLGVKS</sequence>
<organism evidence="1">
    <name type="scientific">Anguilla anguilla</name>
    <name type="common">European freshwater eel</name>
    <name type="synonym">Muraena anguilla</name>
    <dbReference type="NCBI Taxonomy" id="7936"/>
    <lineage>
        <taxon>Eukaryota</taxon>
        <taxon>Metazoa</taxon>
        <taxon>Chordata</taxon>
        <taxon>Craniata</taxon>
        <taxon>Vertebrata</taxon>
        <taxon>Euteleostomi</taxon>
        <taxon>Actinopterygii</taxon>
        <taxon>Neopterygii</taxon>
        <taxon>Teleostei</taxon>
        <taxon>Anguilliformes</taxon>
        <taxon>Anguillidae</taxon>
        <taxon>Anguilla</taxon>
    </lineage>
</organism>
<reference evidence="1" key="2">
    <citation type="journal article" date="2015" name="Fish Shellfish Immunol.">
        <title>Early steps in the European eel (Anguilla anguilla)-Vibrio vulnificus interaction in the gills: Role of the RtxA13 toxin.</title>
        <authorList>
            <person name="Callol A."/>
            <person name="Pajuelo D."/>
            <person name="Ebbesson L."/>
            <person name="Teles M."/>
            <person name="MacKenzie S."/>
            <person name="Amaro C."/>
        </authorList>
    </citation>
    <scope>NUCLEOTIDE SEQUENCE</scope>
</reference>
<evidence type="ECO:0000313" key="1">
    <source>
        <dbReference type="EMBL" id="JAH41317.1"/>
    </source>
</evidence>
<dbReference type="EMBL" id="GBXM01073316">
    <property type="protein sequence ID" value="JAH35261.1"/>
    <property type="molecule type" value="Transcribed_RNA"/>
</dbReference>
<proteinExistence type="predicted"/>
<dbReference type="AlphaFoldDB" id="A0A0E9SJB8"/>
<protein>
    <submittedName>
        <fullName evidence="1">Uncharacterized protein</fullName>
    </submittedName>
</protein>
<name>A0A0E9SJB8_ANGAN</name>